<dbReference type="InterPro" id="IPR027417">
    <property type="entry name" value="P-loop_NTPase"/>
</dbReference>
<evidence type="ECO:0000313" key="5">
    <source>
        <dbReference type="EMBL" id="KJD42466.1"/>
    </source>
</evidence>
<feature type="coiled-coil region" evidence="4">
    <location>
        <begin position="230"/>
        <end position="373"/>
    </location>
</feature>
<dbReference type="SUPFAM" id="SSF52540">
    <property type="entry name" value="P-loop containing nucleoside triphosphate hydrolases"/>
    <property type="match status" value="1"/>
</dbReference>
<dbReference type="Gene3D" id="1.10.287.510">
    <property type="entry name" value="Helix hairpin bin"/>
    <property type="match status" value="1"/>
</dbReference>
<evidence type="ECO:0000256" key="1">
    <source>
        <dbReference type="ARBA" id="ARBA00006930"/>
    </source>
</evidence>
<name>A0A0D7WTG2_9BACL</name>
<organism evidence="5 6">
    <name type="scientific">Paenibacillus terrae</name>
    <dbReference type="NCBI Taxonomy" id="159743"/>
    <lineage>
        <taxon>Bacteria</taxon>
        <taxon>Bacillati</taxon>
        <taxon>Bacillota</taxon>
        <taxon>Bacilli</taxon>
        <taxon>Bacillales</taxon>
        <taxon>Paenibacillaceae</taxon>
        <taxon>Paenibacillus</taxon>
    </lineage>
</organism>
<evidence type="ECO:0000313" key="6">
    <source>
        <dbReference type="Proteomes" id="UP000032534"/>
    </source>
</evidence>
<dbReference type="PANTHER" id="PTHR32114">
    <property type="entry name" value="ABC TRANSPORTER ABCH.3"/>
    <property type="match status" value="1"/>
</dbReference>
<dbReference type="Gene3D" id="3.40.50.300">
    <property type="entry name" value="P-loop containing nucleotide triphosphate hydrolases"/>
    <property type="match status" value="1"/>
</dbReference>
<gene>
    <name evidence="5" type="ORF">QD47_28040</name>
</gene>
<evidence type="ECO:0000256" key="4">
    <source>
        <dbReference type="SAM" id="Coils"/>
    </source>
</evidence>
<proteinExistence type="inferred from homology"/>
<protein>
    <recommendedName>
        <fullName evidence="3">Nuclease SbcCD subunit C</fullName>
    </recommendedName>
</protein>
<reference evidence="5 6" key="1">
    <citation type="submission" date="2014-11" db="EMBL/GenBank/DDBJ databases">
        <title>Draft Genome Sequences of Paenibacillus polymyxa NRRL B-30509 and Paenibacillus terrae NRRL B-30644, Strains from a Poultry Environment that Produce Tridecaptin A and Paenicidins.</title>
        <authorList>
            <person name="van Belkum M.J."/>
            <person name="Lohans C.T."/>
            <person name="Vederas J.C."/>
        </authorList>
    </citation>
    <scope>NUCLEOTIDE SEQUENCE [LARGE SCALE GENOMIC DNA]</scope>
    <source>
        <strain evidence="5 6">NRRL B-30644</strain>
    </source>
</reference>
<sequence length="520" mass="58243">MEIKINSLRAHNFKAHRDLSVEFGDTTQITGDNGSGKSTTLELPTWTLYGTDTMGSKLDPTPTNYKYDHVLSETLLDIDGKQALLGRGIEKGKTTYYINEVPSKAGDFDEIVKSLFDKDLFLSLYNPSYFFTLHWSTQRDLLLRYVTPVSNKEVFMEMSRTSPDEKAKDIKLNPQASKLSELVKKHTLQQLGEIHKKNKNDKDTAYKRAQGRTEALVDQLQKLPAAPEDIEAAKAEDAALLEQIRALEAQTDLAGETNRKRTVLESTIQSLQRQIAQAKDNYMRVYNEAIEDHCPACKRPLDTESVDAVTANKERRKEELRNAHQKLIDERKELETKLAAIEPVDVSEQNARIRELEQQRDRTADIIAAHKSRQGMQADIDKARADEAETLASRNDSIFVLDAIKAFEAKEAELQAAKVQSLFSTLSISLFKNQKNGERKPDFVIEMDGKAYPLLSLSESVRAGLELREVLSNQSGVIAPVAVDNSESVFKIKQPSGQLILVKAVEDAPLEIKQIGGEAA</sequence>
<keyword evidence="6" id="KW-1185">Reference proteome</keyword>
<dbReference type="GO" id="GO:0016887">
    <property type="term" value="F:ATP hydrolysis activity"/>
    <property type="evidence" value="ECO:0007669"/>
    <property type="project" value="InterPro"/>
</dbReference>
<dbReference type="GO" id="GO:0006302">
    <property type="term" value="P:double-strand break repair"/>
    <property type="evidence" value="ECO:0007669"/>
    <property type="project" value="InterPro"/>
</dbReference>
<comment type="similarity">
    <text evidence="1">Belongs to the SMC family. SbcC subfamily.</text>
</comment>
<evidence type="ECO:0000256" key="3">
    <source>
        <dbReference type="ARBA" id="ARBA00013368"/>
    </source>
</evidence>
<comment type="caution">
    <text evidence="5">The sequence shown here is derived from an EMBL/GenBank/DDBJ whole genome shotgun (WGS) entry which is preliminary data.</text>
</comment>
<dbReference type="RefSeq" id="WP_044649212.1">
    <property type="nucleotide sequence ID" value="NZ_JTHP01000119.1"/>
</dbReference>
<dbReference type="OrthoDB" id="1698838at2"/>
<keyword evidence="4" id="KW-0175">Coiled coil</keyword>
<comment type="subunit">
    <text evidence="2">Heterodimer of SbcC and SbcD.</text>
</comment>
<dbReference type="PANTHER" id="PTHR32114:SF2">
    <property type="entry name" value="ABC TRANSPORTER ABCH.3"/>
    <property type="match status" value="1"/>
</dbReference>
<dbReference type="AlphaFoldDB" id="A0A0D7WTG2"/>
<dbReference type="EMBL" id="JTHP01000119">
    <property type="protein sequence ID" value="KJD42466.1"/>
    <property type="molecule type" value="Genomic_DNA"/>
</dbReference>
<dbReference type="PATRIC" id="fig|159743.3.peg.6257"/>
<accession>A0A0D7WTG2</accession>
<dbReference type="Proteomes" id="UP000032534">
    <property type="component" value="Unassembled WGS sequence"/>
</dbReference>
<evidence type="ECO:0000256" key="2">
    <source>
        <dbReference type="ARBA" id="ARBA00011322"/>
    </source>
</evidence>